<dbReference type="Gene3D" id="1.20.120.1630">
    <property type="match status" value="1"/>
</dbReference>
<keyword evidence="3 5" id="KW-1133">Transmembrane helix</keyword>
<proteinExistence type="predicted"/>
<dbReference type="EMBL" id="WFLI01000050">
    <property type="protein sequence ID" value="KAB8059498.1"/>
    <property type="molecule type" value="Genomic_DNA"/>
</dbReference>
<dbReference type="Proteomes" id="UP000468717">
    <property type="component" value="Unassembled WGS sequence"/>
</dbReference>
<keyword evidence="6" id="KW-0489">Methyltransferase</keyword>
<dbReference type="GO" id="GO:0012505">
    <property type="term" value="C:endomembrane system"/>
    <property type="evidence" value="ECO:0007669"/>
    <property type="project" value="UniProtKB-SubCell"/>
</dbReference>
<feature type="transmembrane region" description="Helical" evidence="5">
    <location>
        <begin position="46"/>
        <end position="64"/>
    </location>
</feature>
<evidence type="ECO:0000256" key="3">
    <source>
        <dbReference type="ARBA" id="ARBA00022989"/>
    </source>
</evidence>
<dbReference type="PANTHER" id="PTHR43847:SF1">
    <property type="entry name" value="BLL3993 PROTEIN"/>
    <property type="match status" value="1"/>
</dbReference>
<keyword evidence="6" id="KW-0808">Transferase</keyword>
<accession>A0A6I1HXT4</accession>
<comment type="subcellular location">
    <subcellularLocation>
        <location evidence="1">Endomembrane system</location>
        <topology evidence="1">Multi-pass membrane protein</topology>
    </subcellularLocation>
</comment>
<evidence type="ECO:0000313" key="6">
    <source>
        <dbReference type="EMBL" id="KAB8059498.1"/>
    </source>
</evidence>
<comment type="caution">
    <text evidence="6">The sequence shown here is derived from an EMBL/GenBank/DDBJ whole genome shotgun (WGS) entry which is preliminary data.</text>
</comment>
<evidence type="ECO:0000256" key="5">
    <source>
        <dbReference type="SAM" id="Phobius"/>
    </source>
</evidence>
<evidence type="ECO:0000256" key="2">
    <source>
        <dbReference type="ARBA" id="ARBA00022692"/>
    </source>
</evidence>
<feature type="transmembrane region" description="Helical" evidence="5">
    <location>
        <begin position="76"/>
        <end position="96"/>
    </location>
</feature>
<dbReference type="GO" id="GO:0008168">
    <property type="term" value="F:methyltransferase activity"/>
    <property type="evidence" value="ECO:0007669"/>
    <property type="project" value="UniProtKB-KW"/>
</dbReference>
<keyword evidence="4 5" id="KW-0472">Membrane</keyword>
<dbReference type="PANTHER" id="PTHR43847">
    <property type="entry name" value="BLL3993 PROTEIN"/>
    <property type="match status" value="1"/>
</dbReference>
<keyword evidence="2 5" id="KW-0812">Transmembrane</keyword>
<feature type="transmembrane region" description="Helical" evidence="5">
    <location>
        <begin position="20"/>
        <end position="40"/>
    </location>
</feature>
<protein>
    <submittedName>
        <fullName evidence="6">Isoprenylcysteine carboxylmethyltransferase family protein</fullName>
    </submittedName>
</protein>
<feature type="transmembrane region" description="Helical" evidence="5">
    <location>
        <begin position="165"/>
        <end position="182"/>
    </location>
</feature>
<dbReference type="InterPro" id="IPR052527">
    <property type="entry name" value="Metal_cation-efflux_comp"/>
</dbReference>
<dbReference type="InterPro" id="IPR007318">
    <property type="entry name" value="Phopholipid_MeTrfase"/>
</dbReference>
<feature type="transmembrane region" description="Helical" evidence="5">
    <location>
        <begin position="102"/>
        <end position="120"/>
    </location>
</feature>
<sequence length="210" mass="23291">MDTTMETIATLFSSRRASLLTGIAMACLWSVFASAHVLAFLHGGDWSYLLFCAAETLAALFFIVRSAPVSVSTDAGDWLLAIGATFAPFFFSPADMTIWPGARYLLAVGSLLQIAGLLSLNRSFGLVAAQRGIKTRGMYRVVRHPVYASYLISSSAYLLTNASPMNGAVYILAMLMLVARLLREERFLSTDVRYRVYMRQVKYRLLPFIF</sequence>
<dbReference type="Pfam" id="PF04191">
    <property type="entry name" value="PEMT"/>
    <property type="match status" value="1"/>
</dbReference>
<evidence type="ECO:0000256" key="1">
    <source>
        <dbReference type="ARBA" id="ARBA00004127"/>
    </source>
</evidence>
<reference evidence="6 7" key="1">
    <citation type="submission" date="2019-10" db="EMBL/GenBank/DDBJ databases">
        <title>Three novel species isolated from a subtropical stream in China.</title>
        <authorList>
            <person name="Lu H."/>
        </authorList>
    </citation>
    <scope>NUCLEOTIDE SEQUENCE [LARGE SCALE GENOMIC DNA]</scope>
    <source>
        <strain evidence="6 7">FT13W</strain>
    </source>
</reference>
<dbReference type="AlphaFoldDB" id="A0A6I1HXT4"/>
<evidence type="ECO:0000313" key="7">
    <source>
        <dbReference type="Proteomes" id="UP000468717"/>
    </source>
</evidence>
<gene>
    <name evidence="6" type="ORF">GCN75_26255</name>
</gene>
<dbReference type="GO" id="GO:0032259">
    <property type="term" value="P:methylation"/>
    <property type="evidence" value="ECO:0007669"/>
    <property type="project" value="UniProtKB-KW"/>
</dbReference>
<organism evidence="6 7">
    <name type="scientific">Janthinobacterium violaceinigrum</name>
    <dbReference type="NCBI Taxonomy" id="2654252"/>
    <lineage>
        <taxon>Bacteria</taxon>
        <taxon>Pseudomonadati</taxon>
        <taxon>Pseudomonadota</taxon>
        <taxon>Betaproteobacteria</taxon>
        <taxon>Burkholderiales</taxon>
        <taxon>Oxalobacteraceae</taxon>
        <taxon>Janthinobacterium</taxon>
    </lineage>
</organism>
<name>A0A6I1HXT4_9BURK</name>
<keyword evidence="7" id="KW-1185">Reference proteome</keyword>
<evidence type="ECO:0000256" key="4">
    <source>
        <dbReference type="ARBA" id="ARBA00023136"/>
    </source>
</evidence>